<sequence length="640" mass="72569">MEGTDGFESGHIPNLVLDSTREVALHDYLKVEMEPMITKLQQRMSEKRVYHQEHSKLTELTRFTPADFEAFLLEKRKKVRISTLNRYRSALKDLYRRKEVPIPVAYDKSMATFFSGLKRMQAAKYQASAPKESGKDPLPYSLYQQLCKTTLERQDTGFAHFFLTTQWNLMCRSESVQTLCTQHLSAHDNSVGCTMHKSKTNQEGSGPKDPRHIYANPLNPITCWVTALAIYIACRPLFPGSHQKVRFGNTLSHLITQMTGLNHYGTHSIRKGVATFACSGTTGGPSIASVCLRVGWSLGGVLGGVQDRYTRYESAGDQYLGRVVAGMPLNQAEFALLPPHFANNQDQVVQTSIDEMFPVMKSGSSLQDILKLCMASLVYHHDYLRRTLPTTHPLLSTYLFRHQEIVVQLRKALVQDNSPWMKPTGIPPHVEVYKQLKLMQSSIDNLPPVRLEGISNLIEEKGIAAGNITKQMLESTFENLLERAGIVQANRIVPSQTAISEDSETVHFYKGKFHLLPESFEFPRTGPFGAWVIWWFGDKACGYPPLRKIRPHDLPKASMGKQFSDWSRIIHHLRNAIESTGEEIADNMTDRKATELFQIAVNNLELPSSERKRRLTELSVTTVLRLIRERQSATKRQRLL</sequence>
<dbReference type="GO" id="GO:0006310">
    <property type="term" value="P:DNA recombination"/>
    <property type="evidence" value="ECO:0007669"/>
    <property type="project" value="UniProtKB-KW"/>
</dbReference>
<evidence type="ECO:0000313" key="2">
    <source>
        <dbReference type="EMBL" id="POM62610.1"/>
    </source>
</evidence>
<dbReference type="Gene3D" id="1.10.443.10">
    <property type="entry name" value="Intergrase catalytic core"/>
    <property type="match status" value="1"/>
</dbReference>
<dbReference type="GO" id="GO:0003677">
    <property type="term" value="F:DNA binding"/>
    <property type="evidence" value="ECO:0007669"/>
    <property type="project" value="InterPro"/>
</dbReference>
<protein>
    <recommendedName>
        <fullName evidence="4">Core-binding (CB) domain-containing protein</fullName>
    </recommendedName>
</protein>
<dbReference type="GO" id="GO:0015074">
    <property type="term" value="P:DNA integration"/>
    <property type="evidence" value="ECO:0007669"/>
    <property type="project" value="InterPro"/>
</dbReference>
<name>A0A2P4XAN3_9STRA</name>
<dbReference type="Proteomes" id="UP000237271">
    <property type="component" value="Unassembled WGS sequence"/>
</dbReference>
<keyword evidence="3" id="KW-1185">Reference proteome</keyword>
<evidence type="ECO:0008006" key="4">
    <source>
        <dbReference type="Google" id="ProtNLM"/>
    </source>
</evidence>
<reference evidence="2 3" key="1">
    <citation type="journal article" date="2017" name="Genome Biol. Evol.">
        <title>Phytophthora megakarya and P. palmivora, closely related causal agents of cacao black pod rot, underwent increases in genome sizes and gene numbers by different mechanisms.</title>
        <authorList>
            <person name="Ali S.S."/>
            <person name="Shao J."/>
            <person name="Lary D.J."/>
            <person name="Kronmiller B."/>
            <person name="Shen D."/>
            <person name="Strem M.D."/>
            <person name="Amoako-Attah I."/>
            <person name="Akrofi A.Y."/>
            <person name="Begoude B.A."/>
            <person name="Ten Hoopen G.M."/>
            <person name="Coulibaly K."/>
            <person name="Kebe B.I."/>
            <person name="Melnick R.L."/>
            <person name="Guiltinan M.J."/>
            <person name="Tyler B.M."/>
            <person name="Meinhardt L.W."/>
            <person name="Bailey B.A."/>
        </authorList>
    </citation>
    <scope>NUCLEOTIDE SEQUENCE [LARGE SCALE GENOMIC DNA]</scope>
    <source>
        <strain evidence="3">sbr112.9</strain>
    </source>
</reference>
<dbReference type="AlphaFoldDB" id="A0A2P4XAN3"/>
<accession>A0A2P4XAN3</accession>
<dbReference type="EMBL" id="NCKW01015529">
    <property type="protein sequence ID" value="POM62610.1"/>
    <property type="molecule type" value="Genomic_DNA"/>
</dbReference>
<keyword evidence="1" id="KW-0233">DNA recombination</keyword>
<organism evidence="2 3">
    <name type="scientific">Phytophthora palmivora</name>
    <dbReference type="NCBI Taxonomy" id="4796"/>
    <lineage>
        <taxon>Eukaryota</taxon>
        <taxon>Sar</taxon>
        <taxon>Stramenopiles</taxon>
        <taxon>Oomycota</taxon>
        <taxon>Peronosporomycetes</taxon>
        <taxon>Peronosporales</taxon>
        <taxon>Peronosporaceae</taxon>
        <taxon>Phytophthora</taxon>
    </lineage>
</organism>
<gene>
    <name evidence="2" type="ORF">PHPALM_28209</name>
</gene>
<dbReference type="SUPFAM" id="SSF56349">
    <property type="entry name" value="DNA breaking-rejoining enzymes"/>
    <property type="match status" value="1"/>
</dbReference>
<evidence type="ECO:0000256" key="1">
    <source>
        <dbReference type="ARBA" id="ARBA00023172"/>
    </source>
</evidence>
<dbReference type="InterPro" id="IPR011010">
    <property type="entry name" value="DNA_brk_join_enz"/>
</dbReference>
<dbReference type="OrthoDB" id="164891at2759"/>
<comment type="caution">
    <text evidence="2">The sequence shown here is derived from an EMBL/GenBank/DDBJ whole genome shotgun (WGS) entry which is preliminary data.</text>
</comment>
<proteinExistence type="predicted"/>
<evidence type="ECO:0000313" key="3">
    <source>
        <dbReference type="Proteomes" id="UP000237271"/>
    </source>
</evidence>
<dbReference type="InterPro" id="IPR013762">
    <property type="entry name" value="Integrase-like_cat_sf"/>
</dbReference>